<dbReference type="Proteomes" id="UP000075430">
    <property type="component" value="Unassembled WGS sequence"/>
</dbReference>
<comment type="caution">
    <text evidence="1">The sequence shown here is derived from an EMBL/GenBank/DDBJ whole genome shotgun (WGS) entry which is preliminary data.</text>
</comment>
<reference evidence="2" key="1">
    <citation type="submission" date="2016-02" db="EMBL/GenBank/DDBJ databases">
        <authorList>
            <person name="Dunlap C."/>
        </authorList>
    </citation>
    <scope>NUCLEOTIDE SEQUENCE [LARGE SCALE GENOMIC DNA]</scope>
    <source>
        <strain evidence="2">NRRL B-41092</strain>
    </source>
</reference>
<dbReference type="RefSeq" id="WP_061520175.1">
    <property type="nucleotide sequence ID" value="NZ_JARLZY010000002.1"/>
</dbReference>
<accession>A0A150FB25</accession>
<name>A0A150FB25_9BACI</name>
<dbReference type="STRING" id="1793963.AXI58_07350"/>
<dbReference type="PANTHER" id="PTHR40051:SF1">
    <property type="entry name" value="YOLD-LIKE FAMILY PROTEIN"/>
    <property type="match status" value="1"/>
</dbReference>
<dbReference type="OrthoDB" id="1644322at2"/>
<keyword evidence="2" id="KW-1185">Reference proteome</keyword>
<dbReference type="EMBL" id="LSBA01000004">
    <property type="protein sequence ID" value="KXZ22588.1"/>
    <property type="molecule type" value="Genomic_DNA"/>
</dbReference>
<organism evidence="1 2">
    <name type="scientific">Bacillus nakamurai</name>
    <dbReference type="NCBI Taxonomy" id="1793963"/>
    <lineage>
        <taxon>Bacteria</taxon>
        <taxon>Bacillati</taxon>
        <taxon>Bacillota</taxon>
        <taxon>Bacilli</taxon>
        <taxon>Bacillales</taxon>
        <taxon>Bacillaceae</taxon>
        <taxon>Bacillus</taxon>
    </lineage>
</organism>
<dbReference type="AlphaFoldDB" id="A0A150FB25"/>
<protein>
    <recommendedName>
        <fullName evidence="3">YolD-like family protein</fullName>
    </recommendedName>
</protein>
<dbReference type="PANTHER" id="PTHR40051">
    <property type="entry name" value="IG HYPOTHETICAL 15966"/>
    <property type="match status" value="1"/>
</dbReference>
<evidence type="ECO:0000313" key="1">
    <source>
        <dbReference type="EMBL" id="KXZ22588.1"/>
    </source>
</evidence>
<evidence type="ECO:0000313" key="2">
    <source>
        <dbReference type="Proteomes" id="UP000075430"/>
    </source>
</evidence>
<dbReference type="InterPro" id="IPR014962">
    <property type="entry name" value="YolD"/>
</dbReference>
<proteinExistence type="predicted"/>
<evidence type="ECO:0008006" key="3">
    <source>
        <dbReference type="Google" id="ProtNLM"/>
    </source>
</evidence>
<gene>
    <name evidence="1" type="ORF">AXI58_07350</name>
</gene>
<sequence>MIRDRGNKKWVSLMLPEHVKMLREYNASYNKIPKPSLDEQKYEQFNEIVSEAMEMNNTLEFAYYFQGDIRQYIGNIHYFDVLKKELRIIDQRAEKHFLKLENIMGISDYNE</sequence>
<dbReference type="Pfam" id="PF08863">
    <property type="entry name" value="YolD"/>
    <property type="match status" value="1"/>
</dbReference>